<organism evidence="10 11">
    <name type="scientific">Rhodosalinus halophilus</name>
    <dbReference type="NCBI Taxonomy" id="2259333"/>
    <lineage>
        <taxon>Bacteria</taxon>
        <taxon>Pseudomonadati</taxon>
        <taxon>Pseudomonadota</taxon>
        <taxon>Alphaproteobacteria</taxon>
        <taxon>Rhodobacterales</taxon>
        <taxon>Paracoccaceae</taxon>
        <taxon>Rhodosalinus</taxon>
    </lineage>
</organism>
<dbReference type="NCBIfam" id="TIGR04178">
    <property type="entry name" value="exo_archaeo"/>
    <property type="match status" value="1"/>
</dbReference>
<keyword evidence="5" id="KW-0378">Hydrolase</keyword>
<keyword evidence="7 8" id="KW-0472">Membrane</keyword>
<evidence type="ECO:0000256" key="3">
    <source>
        <dbReference type="ARBA" id="ARBA00022670"/>
    </source>
</evidence>
<dbReference type="NCBIfam" id="TIGR03008">
    <property type="entry name" value="pepcterm_CAAX"/>
    <property type="match status" value="1"/>
</dbReference>
<dbReference type="EMBL" id="QNTQ01000008">
    <property type="protein sequence ID" value="RBI85191.1"/>
    <property type="molecule type" value="Genomic_DNA"/>
</dbReference>
<protein>
    <submittedName>
        <fullName evidence="10">Exosortase E/protease, VPEID-CTERM system</fullName>
    </submittedName>
</protein>
<dbReference type="NCBIfam" id="TIGR04162">
    <property type="entry name" value="exo_VPEID"/>
    <property type="match status" value="1"/>
</dbReference>
<gene>
    <name evidence="10" type="ORF">DRV85_10990</name>
</gene>
<dbReference type="GO" id="GO:0006508">
    <property type="term" value="P:proteolysis"/>
    <property type="evidence" value="ECO:0007669"/>
    <property type="project" value="UniProtKB-KW"/>
</dbReference>
<feature type="transmembrane region" description="Helical" evidence="8">
    <location>
        <begin position="485"/>
        <end position="501"/>
    </location>
</feature>
<feature type="domain" description="CAAX prenyl protease 2/Lysostaphin resistance protein A-like" evidence="9">
    <location>
        <begin position="431"/>
        <end position="518"/>
    </location>
</feature>
<keyword evidence="4 8" id="KW-0812">Transmembrane</keyword>
<dbReference type="GO" id="GO:0004175">
    <property type="term" value="F:endopeptidase activity"/>
    <property type="evidence" value="ECO:0007669"/>
    <property type="project" value="UniProtKB-ARBA"/>
</dbReference>
<dbReference type="Pfam" id="PF02517">
    <property type="entry name" value="Rce1-like"/>
    <property type="match status" value="1"/>
</dbReference>
<dbReference type="AlphaFoldDB" id="A0A365U8T0"/>
<evidence type="ECO:0000259" key="9">
    <source>
        <dbReference type="Pfam" id="PF02517"/>
    </source>
</evidence>
<feature type="transmembrane region" description="Helical" evidence="8">
    <location>
        <begin position="393"/>
        <end position="414"/>
    </location>
</feature>
<accession>A0A365U8T0</accession>
<evidence type="ECO:0000256" key="1">
    <source>
        <dbReference type="ARBA" id="ARBA00004651"/>
    </source>
</evidence>
<comment type="subcellular location">
    <subcellularLocation>
        <location evidence="1">Cell membrane</location>
        <topology evidence="1">Multi-pass membrane protein</topology>
    </subcellularLocation>
</comment>
<keyword evidence="6 8" id="KW-1133">Transmembrane helix</keyword>
<feature type="transmembrane region" description="Helical" evidence="8">
    <location>
        <begin position="253"/>
        <end position="283"/>
    </location>
</feature>
<feature type="transmembrane region" description="Helical" evidence="8">
    <location>
        <begin position="464"/>
        <end position="479"/>
    </location>
</feature>
<feature type="transmembrane region" description="Helical" evidence="8">
    <location>
        <begin position="53"/>
        <end position="70"/>
    </location>
</feature>
<evidence type="ECO:0000256" key="4">
    <source>
        <dbReference type="ARBA" id="ARBA00022692"/>
    </source>
</evidence>
<dbReference type="InterPro" id="IPR014346">
    <property type="entry name" value="Prenyl_protease-related"/>
</dbReference>
<evidence type="ECO:0000256" key="8">
    <source>
        <dbReference type="SAM" id="Phobius"/>
    </source>
</evidence>
<feature type="transmembrane region" description="Helical" evidence="8">
    <location>
        <begin position="338"/>
        <end position="358"/>
    </location>
</feature>
<sequence length="532" mass="56253">MGAPGGAVPLRLMVLGALFVAELVALVLIFQIDAPLECRQTEAEAACRALRGSVLRALCLAVAIGLYLSARRAARVRFVAMTAARTTRLPWALLHAAGLAAAFLPMLLTPAEALNARFADLLPLLAGGALAITLGALGLLAAPRDWTAWVRAEPRGLLALVFAALLLPDLARWLEPIWYWNTLAQITFVGVFLTLSAVSEAVEVYPEAAIIRTDGFNVNIAPQCSGVEGFVLMAAFLALYAALFRGTLRMGRFWLAVLPAALLASWLFNVLRIAGLILIGAHVSPELALNGFHSFAGWLSFTVLAILVLVAVNRIPWLQRERAEAAQAGPSLSHDPTAALILPFVAFMLSSLAVQAFFVAPALGFPLQAAAMLGALLWLWRPLPALLQGRPDALSWSAGLLVGVGWVASAPAPAAPEPALLALAPAAAALWVAVRLVGTVILVPVVEELFFRGYVLSRLDRGGLAWRALAVVVSTAGFAALHDRWLVAALAGLVFAVVYLRRGRLSDAVAAHVAANALVAAAAAWRGDWSLI</sequence>
<feature type="transmembrane region" description="Helical" evidence="8">
    <location>
        <begin position="90"/>
        <end position="109"/>
    </location>
</feature>
<feature type="transmembrane region" description="Helical" evidence="8">
    <location>
        <begin position="12"/>
        <end position="32"/>
    </location>
</feature>
<dbReference type="GO" id="GO:0080120">
    <property type="term" value="P:CAAX-box protein maturation"/>
    <property type="evidence" value="ECO:0007669"/>
    <property type="project" value="UniProtKB-ARBA"/>
</dbReference>
<evidence type="ECO:0000313" key="10">
    <source>
        <dbReference type="EMBL" id="RBI85191.1"/>
    </source>
</evidence>
<feature type="transmembrane region" description="Helical" evidence="8">
    <location>
        <begin position="295"/>
        <end position="317"/>
    </location>
</feature>
<proteinExistence type="predicted"/>
<dbReference type="GO" id="GO:0005886">
    <property type="term" value="C:plasma membrane"/>
    <property type="evidence" value="ECO:0007669"/>
    <property type="project" value="UniProtKB-SubCell"/>
</dbReference>
<evidence type="ECO:0000256" key="2">
    <source>
        <dbReference type="ARBA" id="ARBA00022475"/>
    </source>
</evidence>
<dbReference type="Pfam" id="PF09721">
    <property type="entry name" value="Exosortase_EpsH"/>
    <property type="match status" value="1"/>
</dbReference>
<evidence type="ECO:0000313" key="11">
    <source>
        <dbReference type="Proteomes" id="UP000253370"/>
    </source>
</evidence>
<feature type="transmembrane region" description="Helical" evidence="8">
    <location>
        <begin position="154"/>
        <end position="171"/>
    </location>
</feature>
<evidence type="ECO:0000256" key="5">
    <source>
        <dbReference type="ARBA" id="ARBA00022801"/>
    </source>
</evidence>
<name>A0A365U8T0_9RHOB</name>
<dbReference type="InterPro" id="IPR003675">
    <property type="entry name" value="Rce1/LyrA-like_dom"/>
</dbReference>
<dbReference type="InterPro" id="IPR026392">
    <property type="entry name" value="Exo/Archaeosortase_dom"/>
</dbReference>
<feature type="transmembrane region" description="Helical" evidence="8">
    <location>
        <begin position="218"/>
        <end position="241"/>
    </location>
</feature>
<feature type="transmembrane region" description="Helical" evidence="8">
    <location>
        <begin position="508"/>
        <end position="525"/>
    </location>
</feature>
<comment type="caution">
    <text evidence="10">The sequence shown here is derived from an EMBL/GenBank/DDBJ whole genome shotgun (WGS) entry which is preliminary data.</text>
</comment>
<keyword evidence="11" id="KW-1185">Reference proteome</keyword>
<dbReference type="InterPro" id="IPR019127">
    <property type="entry name" value="Exosortase"/>
</dbReference>
<evidence type="ECO:0000256" key="6">
    <source>
        <dbReference type="ARBA" id="ARBA00022989"/>
    </source>
</evidence>
<evidence type="ECO:0000256" key="7">
    <source>
        <dbReference type="ARBA" id="ARBA00023136"/>
    </source>
</evidence>
<dbReference type="InterPro" id="IPR026420">
    <property type="entry name" value="Exo_VPEID"/>
</dbReference>
<dbReference type="OrthoDB" id="8451928at2"/>
<reference evidence="10 11" key="1">
    <citation type="submission" date="2018-07" db="EMBL/GenBank/DDBJ databases">
        <title>Rhodosalinus sp. strain E84T genomic sequence and assembly.</title>
        <authorList>
            <person name="Liu Z.-W."/>
            <person name="Lu D.-C."/>
        </authorList>
    </citation>
    <scope>NUCLEOTIDE SEQUENCE [LARGE SCALE GENOMIC DNA]</scope>
    <source>
        <strain evidence="10 11">E84</strain>
    </source>
</reference>
<feature type="transmembrane region" description="Helical" evidence="8">
    <location>
        <begin position="364"/>
        <end position="381"/>
    </location>
</feature>
<feature type="transmembrane region" description="Helical" evidence="8">
    <location>
        <begin position="420"/>
        <end position="443"/>
    </location>
</feature>
<feature type="transmembrane region" description="Helical" evidence="8">
    <location>
        <begin position="121"/>
        <end position="142"/>
    </location>
</feature>
<keyword evidence="3 10" id="KW-0645">Protease</keyword>
<keyword evidence="2" id="KW-1003">Cell membrane</keyword>
<dbReference type="Proteomes" id="UP000253370">
    <property type="component" value="Unassembled WGS sequence"/>
</dbReference>